<name>A0ABY8SBL1_9GAMM</name>
<evidence type="ECO:0000256" key="1">
    <source>
        <dbReference type="ARBA" id="ARBA00009913"/>
    </source>
</evidence>
<keyword evidence="3" id="KW-0238">DNA-binding</keyword>
<proteinExistence type="inferred from homology"/>
<dbReference type="SMART" id="SM00857">
    <property type="entry name" value="Resolvase"/>
    <property type="match status" value="1"/>
</dbReference>
<sequence>MTIRIYVRASTKDQDAERALDDLKKFALSIEGDVKKYVENESGTKLDRPVLNRLLDDSSNDDTLLVESVDRLSRLSQNDFEILKNRIKEKGLKLVVADLPTTHMLVNSADNTTSSILNLVNNMLIDLLATMARLDNDKRRERIKQGLERSGYKPTGKKVDIAKHARIKELNNKGLTKEEIAKAVGCGVATVYRVIKPKNRVVNASLQLDTTILE</sequence>
<dbReference type="EMBL" id="CP125670">
    <property type="protein sequence ID" value="WHP07919.1"/>
    <property type="molecule type" value="Genomic_DNA"/>
</dbReference>
<evidence type="ECO:0000256" key="3">
    <source>
        <dbReference type="ARBA" id="ARBA00023125"/>
    </source>
</evidence>
<organism evidence="7 8">
    <name type="scientific">Acinetobacter corruptisaponis</name>
    <dbReference type="NCBI Taxonomy" id="3045147"/>
    <lineage>
        <taxon>Bacteria</taxon>
        <taxon>Pseudomonadati</taxon>
        <taxon>Pseudomonadota</taxon>
        <taxon>Gammaproteobacteria</taxon>
        <taxon>Moraxellales</taxon>
        <taxon>Moraxellaceae</taxon>
        <taxon>Acinetobacter</taxon>
    </lineage>
</organism>
<dbReference type="Gene3D" id="3.40.50.1390">
    <property type="entry name" value="Resolvase, N-terminal catalytic domain"/>
    <property type="match status" value="1"/>
</dbReference>
<dbReference type="InterPro" id="IPR006118">
    <property type="entry name" value="Recombinase_CS"/>
</dbReference>
<dbReference type="Pfam" id="PF00239">
    <property type="entry name" value="Resolvase"/>
    <property type="match status" value="1"/>
</dbReference>
<feature type="active site" description="O-(5'-phospho-DNA)-serine intermediate" evidence="5">
    <location>
        <position position="10"/>
    </location>
</feature>
<keyword evidence="7" id="KW-0614">Plasmid</keyword>
<dbReference type="SUPFAM" id="SSF53041">
    <property type="entry name" value="Resolvase-like"/>
    <property type="match status" value="1"/>
</dbReference>
<feature type="domain" description="Resolvase/invertase-type recombinase catalytic" evidence="6">
    <location>
        <begin position="2"/>
        <end position="154"/>
    </location>
</feature>
<reference evidence="7 8" key="1">
    <citation type="submission" date="2023-05" db="EMBL/GenBank/DDBJ databases">
        <title>The complete genome of Acinetobacter sp. nov KCTC 92772.</title>
        <authorList>
            <person name="Zhou G."/>
        </authorList>
    </citation>
    <scope>NUCLEOTIDE SEQUENCE [LARGE SCALE GENOMIC DNA]</scope>
    <source>
        <strain evidence="7 8">KCTC 92772</strain>
        <plasmid evidence="7 8">unnamed1</plasmid>
    </source>
</reference>
<evidence type="ECO:0000256" key="5">
    <source>
        <dbReference type="PROSITE-ProRule" id="PRU10137"/>
    </source>
</evidence>
<evidence type="ECO:0000259" key="6">
    <source>
        <dbReference type="PROSITE" id="PS51736"/>
    </source>
</evidence>
<geneLocation type="plasmid" evidence="7 8">
    <name>unnamed1</name>
</geneLocation>
<dbReference type="PANTHER" id="PTHR30461">
    <property type="entry name" value="DNA-INVERTASE FROM LAMBDOID PROPHAGE"/>
    <property type="match status" value="1"/>
</dbReference>
<protein>
    <submittedName>
        <fullName evidence="7">Recombinase family protein</fullName>
    </submittedName>
</protein>
<gene>
    <name evidence="7" type="ORF">QLH32_19305</name>
</gene>
<evidence type="ECO:0000256" key="4">
    <source>
        <dbReference type="ARBA" id="ARBA00023172"/>
    </source>
</evidence>
<dbReference type="InterPro" id="IPR036162">
    <property type="entry name" value="Resolvase-like_N_sf"/>
</dbReference>
<keyword evidence="2" id="KW-0229">DNA integration</keyword>
<dbReference type="PROSITE" id="PS51736">
    <property type="entry name" value="RECOMBINASES_3"/>
    <property type="match status" value="1"/>
</dbReference>
<dbReference type="InterPro" id="IPR050639">
    <property type="entry name" value="SSR_resolvase"/>
</dbReference>
<comment type="similarity">
    <text evidence="1">Belongs to the site-specific recombinase resolvase family.</text>
</comment>
<dbReference type="InterPro" id="IPR006120">
    <property type="entry name" value="Resolvase_HTH_dom"/>
</dbReference>
<dbReference type="Proteomes" id="UP001229836">
    <property type="component" value="Plasmid unnamed1"/>
</dbReference>
<dbReference type="RefSeq" id="WP_136695485.1">
    <property type="nucleotide sequence ID" value="NZ_CP125670.1"/>
</dbReference>
<accession>A0ABY8SBL1</accession>
<dbReference type="InterPro" id="IPR006119">
    <property type="entry name" value="Resolv_N"/>
</dbReference>
<dbReference type="PROSITE" id="PS00397">
    <property type="entry name" value="RECOMBINASES_1"/>
    <property type="match status" value="1"/>
</dbReference>
<evidence type="ECO:0000313" key="8">
    <source>
        <dbReference type="Proteomes" id="UP001229836"/>
    </source>
</evidence>
<dbReference type="Pfam" id="PF02796">
    <property type="entry name" value="HTH_7"/>
    <property type="match status" value="1"/>
</dbReference>
<evidence type="ECO:0000313" key="7">
    <source>
        <dbReference type="EMBL" id="WHP07919.1"/>
    </source>
</evidence>
<keyword evidence="4" id="KW-0233">DNA recombination</keyword>
<dbReference type="PANTHER" id="PTHR30461:SF25">
    <property type="entry name" value="RESOLVASE-RELATED"/>
    <property type="match status" value="1"/>
</dbReference>
<keyword evidence="8" id="KW-1185">Reference proteome</keyword>
<evidence type="ECO:0000256" key="2">
    <source>
        <dbReference type="ARBA" id="ARBA00022908"/>
    </source>
</evidence>